<organism evidence="2">
    <name type="scientific">marine metagenome</name>
    <dbReference type="NCBI Taxonomy" id="408172"/>
    <lineage>
        <taxon>unclassified sequences</taxon>
        <taxon>metagenomes</taxon>
        <taxon>ecological metagenomes</taxon>
    </lineage>
</organism>
<reference evidence="2" key="1">
    <citation type="submission" date="2018-05" db="EMBL/GenBank/DDBJ databases">
        <authorList>
            <person name="Lanie J.A."/>
            <person name="Ng W.-L."/>
            <person name="Kazmierczak K.M."/>
            <person name="Andrzejewski T.M."/>
            <person name="Davidsen T.M."/>
            <person name="Wayne K.J."/>
            <person name="Tettelin H."/>
            <person name="Glass J.I."/>
            <person name="Rusch D."/>
            <person name="Podicherti R."/>
            <person name="Tsui H.-C.T."/>
            <person name="Winkler M.E."/>
        </authorList>
    </citation>
    <scope>NUCLEOTIDE SEQUENCE</scope>
</reference>
<sequence>MKILVTGGAGFIGANLVRALSEGPG</sequence>
<dbReference type="EMBL" id="UINC01013191">
    <property type="protein sequence ID" value="SVA57152.1"/>
    <property type="molecule type" value="Genomic_DNA"/>
</dbReference>
<dbReference type="InterPro" id="IPR036291">
    <property type="entry name" value="NAD(P)-bd_dom_sf"/>
</dbReference>
<dbReference type="InterPro" id="IPR001509">
    <property type="entry name" value="Epimerase_deHydtase"/>
</dbReference>
<evidence type="ECO:0000259" key="1">
    <source>
        <dbReference type="Pfam" id="PF01370"/>
    </source>
</evidence>
<dbReference type="Gene3D" id="3.40.50.720">
    <property type="entry name" value="NAD(P)-binding Rossmann-like Domain"/>
    <property type="match status" value="1"/>
</dbReference>
<dbReference type="AlphaFoldDB" id="A0A381WXS6"/>
<dbReference type="SUPFAM" id="SSF51735">
    <property type="entry name" value="NAD(P)-binding Rossmann-fold domains"/>
    <property type="match status" value="1"/>
</dbReference>
<feature type="non-terminal residue" evidence="2">
    <location>
        <position position="25"/>
    </location>
</feature>
<gene>
    <name evidence="2" type="ORF">METZ01_LOCUS110006</name>
</gene>
<feature type="domain" description="NAD-dependent epimerase/dehydratase" evidence="1">
    <location>
        <begin position="3"/>
        <end position="22"/>
    </location>
</feature>
<dbReference type="Pfam" id="PF01370">
    <property type="entry name" value="Epimerase"/>
    <property type="match status" value="1"/>
</dbReference>
<accession>A0A381WXS6</accession>
<protein>
    <recommendedName>
        <fullName evidence="1">NAD-dependent epimerase/dehydratase domain-containing protein</fullName>
    </recommendedName>
</protein>
<evidence type="ECO:0000313" key="2">
    <source>
        <dbReference type="EMBL" id="SVA57152.1"/>
    </source>
</evidence>
<proteinExistence type="predicted"/>
<name>A0A381WXS6_9ZZZZ</name>